<feature type="non-terminal residue" evidence="8">
    <location>
        <position position="1"/>
    </location>
</feature>
<keyword evidence="2" id="KW-0813">Transport</keyword>
<sequence>LGVFLGADDQTKVVTILPQIMIDFEIPITSLDTASWLIVIYLIGYTAVMPFTGRLSDKFGFRNLFIISL</sequence>
<evidence type="ECO:0000256" key="6">
    <source>
        <dbReference type="SAM" id="Phobius"/>
    </source>
</evidence>
<evidence type="ECO:0000259" key="7">
    <source>
        <dbReference type="PROSITE" id="PS50850"/>
    </source>
</evidence>
<feature type="transmembrane region" description="Helical" evidence="6">
    <location>
        <begin position="34"/>
        <end position="52"/>
    </location>
</feature>
<gene>
    <name evidence="8" type="ORF">METZ01_LOCUS490740</name>
</gene>
<protein>
    <recommendedName>
        <fullName evidence="7">Major facilitator superfamily (MFS) profile domain-containing protein</fullName>
    </recommendedName>
</protein>
<feature type="domain" description="Major facilitator superfamily (MFS) profile" evidence="7">
    <location>
        <begin position="1"/>
        <end position="69"/>
    </location>
</feature>
<evidence type="ECO:0000256" key="5">
    <source>
        <dbReference type="ARBA" id="ARBA00023136"/>
    </source>
</evidence>
<dbReference type="InterPro" id="IPR020846">
    <property type="entry name" value="MFS_dom"/>
</dbReference>
<evidence type="ECO:0000256" key="2">
    <source>
        <dbReference type="ARBA" id="ARBA00022448"/>
    </source>
</evidence>
<dbReference type="GO" id="GO:0022857">
    <property type="term" value="F:transmembrane transporter activity"/>
    <property type="evidence" value="ECO:0007669"/>
    <property type="project" value="InterPro"/>
</dbReference>
<dbReference type="InterPro" id="IPR036259">
    <property type="entry name" value="MFS_trans_sf"/>
</dbReference>
<dbReference type="GO" id="GO:0005886">
    <property type="term" value="C:plasma membrane"/>
    <property type="evidence" value="ECO:0007669"/>
    <property type="project" value="TreeGrafter"/>
</dbReference>
<proteinExistence type="predicted"/>
<keyword evidence="3 6" id="KW-0812">Transmembrane</keyword>
<feature type="non-terminal residue" evidence="8">
    <location>
        <position position="69"/>
    </location>
</feature>
<dbReference type="AlphaFoldDB" id="A0A383D007"/>
<accession>A0A383D007</accession>
<name>A0A383D007_9ZZZZ</name>
<dbReference type="EMBL" id="UINC01213212">
    <property type="protein sequence ID" value="SVE37886.1"/>
    <property type="molecule type" value="Genomic_DNA"/>
</dbReference>
<evidence type="ECO:0000256" key="1">
    <source>
        <dbReference type="ARBA" id="ARBA00004127"/>
    </source>
</evidence>
<keyword evidence="5 6" id="KW-0472">Membrane</keyword>
<evidence type="ECO:0000256" key="3">
    <source>
        <dbReference type="ARBA" id="ARBA00022692"/>
    </source>
</evidence>
<dbReference type="PANTHER" id="PTHR23501:SF191">
    <property type="entry name" value="VACUOLAR BASIC AMINO ACID TRANSPORTER 4"/>
    <property type="match status" value="1"/>
</dbReference>
<evidence type="ECO:0000256" key="4">
    <source>
        <dbReference type="ARBA" id="ARBA00022989"/>
    </source>
</evidence>
<dbReference type="GO" id="GO:0012505">
    <property type="term" value="C:endomembrane system"/>
    <property type="evidence" value="ECO:0007669"/>
    <property type="project" value="UniProtKB-SubCell"/>
</dbReference>
<dbReference type="SUPFAM" id="SSF103473">
    <property type="entry name" value="MFS general substrate transporter"/>
    <property type="match status" value="1"/>
</dbReference>
<keyword evidence="4 6" id="KW-1133">Transmembrane helix</keyword>
<comment type="subcellular location">
    <subcellularLocation>
        <location evidence="1">Endomembrane system</location>
        <topology evidence="1">Multi-pass membrane protein</topology>
    </subcellularLocation>
</comment>
<dbReference type="Pfam" id="PF07690">
    <property type="entry name" value="MFS_1"/>
    <property type="match status" value="1"/>
</dbReference>
<evidence type="ECO:0000313" key="8">
    <source>
        <dbReference type="EMBL" id="SVE37886.1"/>
    </source>
</evidence>
<reference evidence="8" key="1">
    <citation type="submission" date="2018-05" db="EMBL/GenBank/DDBJ databases">
        <authorList>
            <person name="Lanie J.A."/>
            <person name="Ng W.-L."/>
            <person name="Kazmierczak K.M."/>
            <person name="Andrzejewski T.M."/>
            <person name="Davidsen T.M."/>
            <person name="Wayne K.J."/>
            <person name="Tettelin H."/>
            <person name="Glass J.I."/>
            <person name="Rusch D."/>
            <person name="Podicherti R."/>
            <person name="Tsui H.-C.T."/>
            <person name="Winkler M.E."/>
        </authorList>
    </citation>
    <scope>NUCLEOTIDE SEQUENCE</scope>
</reference>
<dbReference type="PANTHER" id="PTHR23501">
    <property type="entry name" value="MAJOR FACILITATOR SUPERFAMILY"/>
    <property type="match status" value="1"/>
</dbReference>
<dbReference type="Gene3D" id="1.20.1250.20">
    <property type="entry name" value="MFS general substrate transporter like domains"/>
    <property type="match status" value="1"/>
</dbReference>
<dbReference type="InterPro" id="IPR011701">
    <property type="entry name" value="MFS"/>
</dbReference>
<dbReference type="PROSITE" id="PS50850">
    <property type="entry name" value="MFS"/>
    <property type="match status" value="1"/>
</dbReference>
<organism evidence="8">
    <name type="scientific">marine metagenome</name>
    <dbReference type="NCBI Taxonomy" id="408172"/>
    <lineage>
        <taxon>unclassified sequences</taxon>
        <taxon>metagenomes</taxon>
        <taxon>ecological metagenomes</taxon>
    </lineage>
</organism>